<keyword evidence="5" id="KW-0547">Nucleotide-binding</keyword>
<evidence type="ECO:0000256" key="1">
    <source>
        <dbReference type="ARBA" id="ARBA00000815"/>
    </source>
</evidence>
<gene>
    <name evidence="10" type="ORF">PSYICH_LOCUS7246</name>
</gene>
<dbReference type="SUPFAM" id="SSF56784">
    <property type="entry name" value="HAD-like"/>
    <property type="match status" value="1"/>
</dbReference>
<evidence type="ECO:0000256" key="6">
    <source>
        <dbReference type="ARBA" id="ARBA00022801"/>
    </source>
</evidence>
<dbReference type="Gene3D" id="1.10.150.340">
    <property type="entry name" value="Pyrimidine 5'-nucleotidase (UMPH-1), N-terminal domain"/>
    <property type="match status" value="1"/>
</dbReference>
<dbReference type="InterPro" id="IPR006434">
    <property type="entry name" value="Pyrimidine_nucleotidase_eu"/>
</dbReference>
<dbReference type="GO" id="GO:0000166">
    <property type="term" value="F:nucleotide binding"/>
    <property type="evidence" value="ECO:0007669"/>
    <property type="project" value="UniProtKB-KW"/>
</dbReference>
<dbReference type="Gene3D" id="3.40.50.1000">
    <property type="entry name" value="HAD superfamily/HAD-like"/>
    <property type="match status" value="1"/>
</dbReference>
<dbReference type="OrthoDB" id="10014216at2759"/>
<evidence type="ECO:0000313" key="11">
    <source>
        <dbReference type="Proteomes" id="UP001153636"/>
    </source>
</evidence>
<evidence type="ECO:0000313" key="10">
    <source>
        <dbReference type="EMBL" id="CAH1105656.1"/>
    </source>
</evidence>
<dbReference type="AlphaFoldDB" id="A0A9P0CWP1"/>
<dbReference type="Proteomes" id="UP001153636">
    <property type="component" value="Chromosome 2"/>
</dbReference>
<dbReference type="PANTHER" id="PTHR13045">
    <property type="entry name" value="5'-NUCLEOTIDASE"/>
    <property type="match status" value="1"/>
</dbReference>
<keyword evidence="9" id="KW-0732">Signal</keyword>
<evidence type="ECO:0000256" key="9">
    <source>
        <dbReference type="SAM" id="SignalP"/>
    </source>
</evidence>
<dbReference type="SFLD" id="SFLDG01128">
    <property type="entry name" value="C1.4:_5'-Nucleotidase_Like"/>
    <property type="match status" value="1"/>
</dbReference>
<evidence type="ECO:0000256" key="7">
    <source>
        <dbReference type="ARBA" id="ARBA00022842"/>
    </source>
</evidence>
<proteinExistence type="inferred from homology"/>
<comment type="similarity">
    <text evidence="2">Belongs to the pyrimidine 5'-nucleotidase family.</text>
</comment>
<keyword evidence="8" id="KW-0546">Nucleotide metabolism</keyword>
<dbReference type="Pfam" id="PF05822">
    <property type="entry name" value="UMPH-1"/>
    <property type="match status" value="1"/>
</dbReference>
<feature type="chain" id="PRO_5040152605" description="5'-nucleotidase" evidence="9">
    <location>
        <begin position="19"/>
        <end position="316"/>
    </location>
</feature>
<sequence length="316" mass="35911">MNFVLIMSVFAQALLVISQTPRNKMIDYVKNLESVEHSKILVKDPDELNKKLENFICGGYEHLSIISDYDQTITKQHVNGKSQLHAFGILQRCPSIPSEVYKIVSNITETYKPLDRNLSIPESQRKIFMNEWWTKTIEAYKGLKISSEEMVNTTLKYGPPARDNAKEFFDLLNKANVPVLLISAGVGEFLEPLLIKMNICSPNVELLTNYLKLDEDGKIVGYKASPIHTENKNILDFKNTKFYGKIGNRHNVIVMGDHLGDVAVLDNLDKVENVLKIGFFYGNNESSLPTWLNTYDIVLKDDQTMDVPIAILKLLK</sequence>
<dbReference type="GO" id="GO:0000287">
    <property type="term" value="F:magnesium ion binding"/>
    <property type="evidence" value="ECO:0007669"/>
    <property type="project" value="InterPro"/>
</dbReference>
<evidence type="ECO:0000256" key="8">
    <source>
        <dbReference type="ARBA" id="ARBA00023080"/>
    </source>
</evidence>
<organism evidence="10 11">
    <name type="scientific">Psylliodes chrysocephalus</name>
    <dbReference type="NCBI Taxonomy" id="3402493"/>
    <lineage>
        <taxon>Eukaryota</taxon>
        <taxon>Metazoa</taxon>
        <taxon>Ecdysozoa</taxon>
        <taxon>Arthropoda</taxon>
        <taxon>Hexapoda</taxon>
        <taxon>Insecta</taxon>
        <taxon>Pterygota</taxon>
        <taxon>Neoptera</taxon>
        <taxon>Endopterygota</taxon>
        <taxon>Coleoptera</taxon>
        <taxon>Polyphaga</taxon>
        <taxon>Cucujiformia</taxon>
        <taxon>Chrysomeloidea</taxon>
        <taxon>Chrysomelidae</taxon>
        <taxon>Galerucinae</taxon>
        <taxon>Alticini</taxon>
        <taxon>Psylliodes</taxon>
    </lineage>
</organism>
<dbReference type="InterPro" id="IPR036412">
    <property type="entry name" value="HAD-like_sf"/>
</dbReference>
<dbReference type="EMBL" id="OV651814">
    <property type="protein sequence ID" value="CAH1105656.1"/>
    <property type="molecule type" value="Genomic_DNA"/>
</dbReference>
<evidence type="ECO:0000256" key="5">
    <source>
        <dbReference type="ARBA" id="ARBA00022741"/>
    </source>
</evidence>
<accession>A0A9P0CWP1</accession>
<evidence type="ECO:0000256" key="3">
    <source>
        <dbReference type="ARBA" id="ARBA00012643"/>
    </source>
</evidence>
<name>A0A9P0CWP1_9CUCU</name>
<dbReference type="PANTHER" id="PTHR13045:SF0">
    <property type="entry name" value="7-METHYLGUANOSINE PHOSPHATE-SPECIFIC 5'-NUCLEOTIDASE"/>
    <property type="match status" value="1"/>
</dbReference>
<evidence type="ECO:0000256" key="2">
    <source>
        <dbReference type="ARBA" id="ARBA00008389"/>
    </source>
</evidence>
<dbReference type="GO" id="GO:0009117">
    <property type="term" value="P:nucleotide metabolic process"/>
    <property type="evidence" value="ECO:0007669"/>
    <property type="project" value="UniProtKB-KW"/>
</dbReference>
<feature type="signal peptide" evidence="9">
    <location>
        <begin position="1"/>
        <end position="18"/>
    </location>
</feature>
<dbReference type="SFLD" id="SFLDS00003">
    <property type="entry name" value="Haloacid_Dehalogenase"/>
    <property type="match status" value="1"/>
</dbReference>
<evidence type="ECO:0000256" key="4">
    <source>
        <dbReference type="ARBA" id="ARBA00022723"/>
    </source>
</evidence>
<protein>
    <recommendedName>
        <fullName evidence="3">5'-nucleotidase</fullName>
        <ecNumber evidence="3">3.1.3.5</ecNumber>
    </recommendedName>
</protein>
<dbReference type="InterPro" id="IPR023214">
    <property type="entry name" value="HAD_sf"/>
</dbReference>
<keyword evidence="7" id="KW-0460">Magnesium</keyword>
<reference evidence="10" key="1">
    <citation type="submission" date="2022-01" db="EMBL/GenBank/DDBJ databases">
        <authorList>
            <person name="King R."/>
        </authorList>
    </citation>
    <scope>NUCLEOTIDE SEQUENCE</scope>
</reference>
<keyword evidence="4" id="KW-0479">Metal-binding</keyword>
<dbReference type="EC" id="3.1.3.5" evidence="3"/>
<dbReference type="GO" id="GO:0008253">
    <property type="term" value="F:5'-nucleotidase activity"/>
    <property type="evidence" value="ECO:0007669"/>
    <property type="project" value="UniProtKB-EC"/>
</dbReference>
<comment type="catalytic activity">
    <reaction evidence="1">
        <text>a ribonucleoside 5'-phosphate + H2O = a ribonucleoside + phosphate</text>
        <dbReference type="Rhea" id="RHEA:12484"/>
        <dbReference type="ChEBI" id="CHEBI:15377"/>
        <dbReference type="ChEBI" id="CHEBI:18254"/>
        <dbReference type="ChEBI" id="CHEBI:43474"/>
        <dbReference type="ChEBI" id="CHEBI:58043"/>
        <dbReference type="EC" id="3.1.3.5"/>
    </reaction>
</comment>
<keyword evidence="6" id="KW-0378">Hydrolase</keyword>
<dbReference type="GO" id="GO:0005737">
    <property type="term" value="C:cytoplasm"/>
    <property type="evidence" value="ECO:0007669"/>
    <property type="project" value="InterPro"/>
</dbReference>
<keyword evidence="11" id="KW-1185">Reference proteome</keyword>